<dbReference type="GO" id="GO:0016787">
    <property type="term" value="F:hydrolase activity"/>
    <property type="evidence" value="ECO:0007669"/>
    <property type="project" value="UniProtKB-KW"/>
</dbReference>
<gene>
    <name evidence="3" type="ORF">ACFSDX_18640</name>
</gene>
<dbReference type="Proteomes" id="UP001597197">
    <property type="component" value="Unassembled WGS sequence"/>
</dbReference>
<proteinExistence type="predicted"/>
<keyword evidence="1 3" id="KW-0378">Hydrolase</keyword>
<name>A0ABW4QYF7_9BACT</name>
<evidence type="ECO:0000259" key="2">
    <source>
        <dbReference type="Pfam" id="PF20434"/>
    </source>
</evidence>
<protein>
    <submittedName>
        <fullName evidence="3">Alpha/beta hydrolase</fullName>
    </submittedName>
</protein>
<evidence type="ECO:0000313" key="4">
    <source>
        <dbReference type="Proteomes" id="UP001597197"/>
    </source>
</evidence>
<dbReference type="RefSeq" id="WP_382316296.1">
    <property type="nucleotide sequence ID" value="NZ_JBHUFD010000012.1"/>
</dbReference>
<dbReference type="SUPFAM" id="SSF53474">
    <property type="entry name" value="alpha/beta-Hydrolases"/>
    <property type="match status" value="1"/>
</dbReference>
<reference evidence="4" key="1">
    <citation type="journal article" date="2019" name="Int. J. Syst. Evol. Microbiol.">
        <title>The Global Catalogue of Microorganisms (GCM) 10K type strain sequencing project: providing services to taxonomists for standard genome sequencing and annotation.</title>
        <authorList>
            <consortium name="The Broad Institute Genomics Platform"/>
            <consortium name="The Broad Institute Genome Sequencing Center for Infectious Disease"/>
            <person name="Wu L."/>
            <person name="Ma J."/>
        </authorList>
    </citation>
    <scope>NUCLEOTIDE SEQUENCE [LARGE SCALE GENOMIC DNA]</scope>
    <source>
        <strain evidence="4">CGMCC 1.15795</strain>
    </source>
</reference>
<sequence>MSALPGRAQDFMPLWPKKKMPNSKGLKLADKIENERILQVGTPGMYTFFTSKEENKGCAVLICPGGGYERLTYLLGGTQLAKWFNTMGVTAFVLNYRLPNSPDLQDRSLGPEQDAQRAMRLIRAHAARWKLDPQRIGIMGGSAGGHLAATLGTHPEDVSAIGDSLDRLAFAPNFIVLVSPVITMGQYAHAGSRKNLLGENPSPELVAKFSNELHVTSATPPTFLAHAYNDKSVNQRNSLLFYQALVEHDVPSSLHTFPQGGHAIALRNTPGSAGQWTTLCEAWLLEMGFLTGSK</sequence>
<evidence type="ECO:0000256" key="1">
    <source>
        <dbReference type="ARBA" id="ARBA00022801"/>
    </source>
</evidence>
<dbReference type="EMBL" id="JBHUFD010000012">
    <property type="protein sequence ID" value="MFD1874467.1"/>
    <property type="molecule type" value="Genomic_DNA"/>
</dbReference>
<dbReference type="PANTHER" id="PTHR48081:SF6">
    <property type="entry name" value="PEPTIDASE S9 PROLYL OLIGOPEPTIDASE CATALYTIC DOMAIN-CONTAINING PROTEIN"/>
    <property type="match status" value="1"/>
</dbReference>
<dbReference type="InterPro" id="IPR049492">
    <property type="entry name" value="BD-FAE-like_dom"/>
</dbReference>
<dbReference type="PANTHER" id="PTHR48081">
    <property type="entry name" value="AB HYDROLASE SUPERFAMILY PROTEIN C4A8.06C"/>
    <property type="match status" value="1"/>
</dbReference>
<dbReference type="Pfam" id="PF20434">
    <property type="entry name" value="BD-FAE"/>
    <property type="match status" value="1"/>
</dbReference>
<dbReference type="InterPro" id="IPR050300">
    <property type="entry name" value="GDXG_lipolytic_enzyme"/>
</dbReference>
<organism evidence="3 4">
    <name type="scientific">Hymenobacter bucti</name>
    <dbReference type="NCBI Taxonomy" id="1844114"/>
    <lineage>
        <taxon>Bacteria</taxon>
        <taxon>Pseudomonadati</taxon>
        <taxon>Bacteroidota</taxon>
        <taxon>Cytophagia</taxon>
        <taxon>Cytophagales</taxon>
        <taxon>Hymenobacteraceae</taxon>
        <taxon>Hymenobacter</taxon>
    </lineage>
</organism>
<keyword evidence="4" id="KW-1185">Reference proteome</keyword>
<evidence type="ECO:0000313" key="3">
    <source>
        <dbReference type="EMBL" id="MFD1874467.1"/>
    </source>
</evidence>
<accession>A0ABW4QYF7</accession>
<dbReference type="InterPro" id="IPR029058">
    <property type="entry name" value="AB_hydrolase_fold"/>
</dbReference>
<comment type="caution">
    <text evidence="3">The sequence shown here is derived from an EMBL/GenBank/DDBJ whole genome shotgun (WGS) entry which is preliminary data.</text>
</comment>
<dbReference type="Gene3D" id="3.40.50.1820">
    <property type="entry name" value="alpha/beta hydrolase"/>
    <property type="match status" value="1"/>
</dbReference>
<feature type="domain" description="BD-FAE-like" evidence="2">
    <location>
        <begin position="80"/>
        <end position="245"/>
    </location>
</feature>